<feature type="transmembrane region" description="Helical" evidence="4">
    <location>
        <begin position="14"/>
        <end position="33"/>
    </location>
</feature>
<keyword evidence="4" id="KW-0812">Transmembrane</keyword>
<evidence type="ECO:0000256" key="4">
    <source>
        <dbReference type="SAM" id="Phobius"/>
    </source>
</evidence>
<dbReference type="Pfam" id="PF25967">
    <property type="entry name" value="RND-MFP_C"/>
    <property type="match status" value="1"/>
</dbReference>
<dbReference type="GO" id="GO:0030313">
    <property type="term" value="C:cell envelope"/>
    <property type="evidence" value="ECO:0007669"/>
    <property type="project" value="UniProtKB-SubCell"/>
</dbReference>
<feature type="coiled-coil region" evidence="3">
    <location>
        <begin position="103"/>
        <end position="132"/>
    </location>
</feature>
<dbReference type="Gene3D" id="2.40.420.20">
    <property type="match status" value="1"/>
</dbReference>
<dbReference type="RefSeq" id="WP_022429897.1">
    <property type="nucleotide sequence ID" value="NZ_FR899211.1"/>
</dbReference>
<feature type="domain" description="Multidrug resistance protein MdtA-like C-terminal permuted SH3" evidence="5">
    <location>
        <begin position="343"/>
        <end position="403"/>
    </location>
</feature>
<evidence type="ECO:0000256" key="1">
    <source>
        <dbReference type="ARBA" id="ARBA00004196"/>
    </source>
</evidence>
<dbReference type="PROSITE" id="PS00430">
    <property type="entry name" value="TONB_DEPENDENT_REC_1"/>
    <property type="match status" value="1"/>
</dbReference>
<dbReference type="Gene3D" id="1.10.287.470">
    <property type="entry name" value="Helix hairpin bin"/>
    <property type="match status" value="1"/>
</dbReference>
<evidence type="ECO:0000313" key="6">
    <source>
        <dbReference type="EMBL" id="CDE30183.1"/>
    </source>
</evidence>
<dbReference type="InterPro" id="IPR010916">
    <property type="entry name" value="TonB_box_CS"/>
</dbReference>
<keyword evidence="4" id="KW-0472">Membrane</keyword>
<dbReference type="Gene3D" id="2.40.50.100">
    <property type="match status" value="1"/>
</dbReference>
<dbReference type="EMBL" id="CBIT010000029">
    <property type="protein sequence ID" value="CDE30183.1"/>
    <property type="molecule type" value="Genomic_DNA"/>
</dbReference>
<evidence type="ECO:0000256" key="3">
    <source>
        <dbReference type="SAM" id="Coils"/>
    </source>
</evidence>
<proteinExistence type="predicted"/>
<organism evidence="6 7">
    <name type="scientific">Leyella stercorea CAG:629</name>
    <dbReference type="NCBI Taxonomy" id="1263103"/>
    <lineage>
        <taxon>Bacteria</taxon>
        <taxon>Pseudomonadati</taxon>
        <taxon>Bacteroidota</taxon>
        <taxon>Bacteroidia</taxon>
        <taxon>Bacteroidales</taxon>
        <taxon>Prevotellaceae</taxon>
        <taxon>Leyella</taxon>
    </lineage>
</organism>
<accession>R7GTW4</accession>
<name>R7GTW4_9BACT</name>
<gene>
    <name evidence="6" type="ORF">BN741_00642</name>
</gene>
<protein>
    <submittedName>
        <fullName evidence="6">Efflux transporter RND family MFP subunit</fullName>
    </submittedName>
</protein>
<dbReference type="AlphaFoldDB" id="R7GTW4"/>
<keyword evidence="2 3" id="KW-0175">Coiled coil</keyword>
<dbReference type="STRING" id="1263103.BN741_00642"/>
<evidence type="ECO:0000256" key="2">
    <source>
        <dbReference type="ARBA" id="ARBA00023054"/>
    </source>
</evidence>
<reference evidence="6" key="1">
    <citation type="submission" date="2012-11" db="EMBL/GenBank/DDBJ databases">
        <title>Dependencies among metagenomic species, viruses, plasmids and units of genetic variation.</title>
        <authorList>
            <person name="Nielsen H.B."/>
            <person name="Almeida M."/>
            <person name="Juncker A.S."/>
            <person name="Rasmussen S."/>
            <person name="Li J."/>
            <person name="Sunagawa S."/>
            <person name="Plichta D."/>
            <person name="Gautier L."/>
            <person name="Le Chatelier E."/>
            <person name="Peletier E."/>
            <person name="Bonde I."/>
            <person name="Nielsen T."/>
            <person name="Manichanh C."/>
            <person name="Arumugam M."/>
            <person name="Batto J."/>
            <person name="Santos M.B.Q.D."/>
            <person name="Blom N."/>
            <person name="Borruel N."/>
            <person name="Burgdorf K.S."/>
            <person name="Boumezbeur F."/>
            <person name="Casellas F."/>
            <person name="Dore J."/>
            <person name="Guarner F."/>
            <person name="Hansen T."/>
            <person name="Hildebrand F."/>
            <person name="Kaas R.S."/>
            <person name="Kennedy S."/>
            <person name="Kristiansen K."/>
            <person name="Kultima J.R."/>
            <person name="Leonard P."/>
            <person name="Levenez F."/>
            <person name="Lund O."/>
            <person name="Moumen B."/>
            <person name="Le Paslier D."/>
            <person name="Pons N."/>
            <person name="Pedersen O."/>
            <person name="Prifti E."/>
            <person name="Qin J."/>
            <person name="Raes J."/>
            <person name="Tap J."/>
            <person name="Tims S."/>
            <person name="Ussery D.W."/>
            <person name="Yamada T."/>
            <person name="MetaHit consortium"/>
            <person name="Renault P."/>
            <person name="Sicheritz-Ponten T."/>
            <person name="Bork P."/>
            <person name="Wang J."/>
            <person name="Brunak S."/>
            <person name="Ehrlich S.D."/>
        </authorList>
    </citation>
    <scope>NUCLEOTIDE SEQUENCE [LARGE SCALE GENOMIC DNA]</scope>
</reference>
<dbReference type="InterPro" id="IPR050465">
    <property type="entry name" value="UPF0194_transport"/>
</dbReference>
<evidence type="ECO:0000259" key="5">
    <source>
        <dbReference type="Pfam" id="PF25967"/>
    </source>
</evidence>
<dbReference type="PANTHER" id="PTHR32347">
    <property type="entry name" value="EFFLUX SYSTEM COMPONENT YKNX-RELATED"/>
    <property type="match status" value="1"/>
</dbReference>
<dbReference type="PANTHER" id="PTHR32347:SF23">
    <property type="entry name" value="BLL5650 PROTEIN"/>
    <property type="match status" value="1"/>
</dbReference>
<dbReference type="Gene3D" id="2.40.30.170">
    <property type="match status" value="1"/>
</dbReference>
<comment type="caution">
    <text evidence="6">The sequence shown here is derived from an EMBL/GenBank/DDBJ whole genome shotgun (WGS) entry which is preliminary data.</text>
</comment>
<dbReference type="InterPro" id="IPR058627">
    <property type="entry name" value="MdtA-like_C"/>
</dbReference>
<dbReference type="SUPFAM" id="SSF111369">
    <property type="entry name" value="HlyD-like secretion proteins"/>
    <property type="match status" value="1"/>
</dbReference>
<comment type="subcellular location">
    <subcellularLocation>
        <location evidence="1">Cell envelope</location>
    </subcellularLocation>
</comment>
<feature type="coiled-coil region" evidence="3">
    <location>
        <begin position="207"/>
        <end position="234"/>
    </location>
</feature>
<evidence type="ECO:0000313" key="7">
    <source>
        <dbReference type="Proteomes" id="UP000018072"/>
    </source>
</evidence>
<keyword evidence="4" id="KW-1133">Transmembrane helix</keyword>
<dbReference type="Proteomes" id="UP000018072">
    <property type="component" value="Unassembled WGS sequence"/>
</dbReference>
<sequence length="415" mass="47549">MDRQIEKKSFLRRYAWYIAAAAALAALLVWIVLGTTANTMTVDASDITISDVTRGKFDDYVRLNGQVLPIQVVQISPEEGGIVREKVVEEGTRVRKGDVILRLSNSNLDLQILNAEAELAEKQNLLRNTQVAMQQDRLNNRTEQATLDTDCDRKRRAYEQNARLYKERLISKEVYLQSREDYNLARRKQSLISQRLKQDSIYRHVQMAQMEDNLDNMRKNVLLVRDRKNKLEVRSAIDGELGLLDVELGQNIAAGQNIGQINDLSDFKVQAQIDEHYIDRVRPGLSASFSRDGKTYLLRVRKVYPEVRNGTFRTDFVFVGERPAQMRSGQTFYVELALGKSQQATLIPRGTFFQTTGGNWIFVLDKSGRKAYRRNISIARQNPQYYEVTDGLEPGERVITSGYEAFKDNEVLVIK</sequence>